<feature type="domain" description="Chitin-binding type-2" evidence="1">
    <location>
        <begin position="5"/>
        <end position="50"/>
    </location>
</feature>
<dbReference type="GO" id="GO:0008061">
    <property type="term" value="F:chitin binding"/>
    <property type="evidence" value="ECO:0007669"/>
    <property type="project" value="InterPro"/>
</dbReference>
<evidence type="ECO:0000313" key="2">
    <source>
        <dbReference type="Proteomes" id="UP000050640"/>
    </source>
</evidence>
<keyword evidence="2" id="KW-1185">Reference proteome</keyword>
<evidence type="ECO:0000259" key="1">
    <source>
        <dbReference type="PROSITE" id="PS50940"/>
    </source>
</evidence>
<proteinExistence type="predicted"/>
<protein>
    <submittedName>
        <fullName evidence="3">Chitin-binding type-2 domain-containing protein</fullName>
    </submittedName>
</protein>
<dbReference type="InterPro" id="IPR036508">
    <property type="entry name" value="Chitin-bd_dom_sf"/>
</dbReference>
<accession>A0A0R3S5A0</accession>
<dbReference type="PROSITE" id="PS50940">
    <property type="entry name" value="CHIT_BIND_II"/>
    <property type="match status" value="1"/>
</dbReference>
<reference evidence="3" key="1">
    <citation type="submission" date="2017-02" db="UniProtKB">
        <authorList>
            <consortium name="WormBaseParasite"/>
        </authorList>
    </citation>
    <scope>IDENTIFICATION</scope>
</reference>
<organism evidence="2 3">
    <name type="scientific">Elaeophora elaphi</name>
    <dbReference type="NCBI Taxonomy" id="1147741"/>
    <lineage>
        <taxon>Eukaryota</taxon>
        <taxon>Metazoa</taxon>
        <taxon>Ecdysozoa</taxon>
        <taxon>Nematoda</taxon>
        <taxon>Chromadorea</taxon>
        <taxon>Rhabditida</taxon>
        <taxon>Spirurina</taxon>
        <taxon>Spiruromorpha</taxon>
        <taxon>Filarioidea</taxon>
        <taxon>Onchocercidae</taxon>
        <taxon>Elaeophora</taxon>
    </lineage>
</organism>
<dbReference type="GO" id="GO:0005576">
    <property type="term" value="C:extracellular region"/>
    <property type="evidence" value="ECO:0007669"/>
    <property type="project" value="InterPro"/>
</dbReference>
<dbReference type="InterPro" id="IPR002557">
    <property type="entry name" value="Chitin-bd_dom"/>
</dbReference>
<dbReference type="WBParaSite" id="EEL_0000996901-mRNA-1">
    <property type="protein sequence ID" value="EEL_0000996901-mRNA-1"/>
    <property type="gene ID" value="EEL_0000996901"/>
</dbReference>
<evidence type="ECO:0000313" key="3">
    <source>
        <dbReference type="WBParaSite" id="EEL_0000996901-mRNA-1"/>
    </source>
</evidence>
<name>A0A0R3S5A0_9BILA</name>
<dbReference type="Proteomes" id="UP000050640">
    <property type="component" value="Unplaced"/>
</dbReference>
<dbReference type="Pfam" id="PF01607">
    <property type="entry name" value="CBM_14"/>
    <property type="match status" value="1"/>
</dbReference>
<sequence length="77" mass="8506">MTSSEFTCKSKPDGGYARGCTAEFVMCTSGLATYYRCSPPLMYDIDSQMCHNQVILVFSVEAESSKFCKALKVGDRI</sequence>
<dbReference type="SUPFAM" id="SSF57625">
    <property type="entry name" value="Invertebrate chitin-binding proteins"/>
    <property type="match status" value="1"/>
</dbReference>
<dbReference type="AlphaFoldDB" id="A0A0R3S5A0"/>